<dbReference type="STRING" id="1408416.GCA_000702765_00203"/>
<dbReference type="AlphaFoldDB" id="A0A449BK28"/>
<proteinExistence type="predicted"/>
<gene>
    <name evidence="2" type="ORF">NCTC10172_00765</name>
</gene>
<feature type="transmembrane region" description="Helical" evidence="1">
    <location>
        <begin position="205"/>
        <end position="227"/>
    </location>
</feature>
<feature type="transmembrane region" description="Helical" evidence="1">
    <location>
        <begin position="109"/>
        <end position="126"/>
    </location>
</feature>
<sequence>MIIDNKIKKSVARLYQVGMIFSLLYSATLMYLLYIQDTNLNILFKHPNIAYLIISIVSSLVLLFTLIPSLNDGITTYKTILLGIATITNFIIVFAFANYSTSFDTEFTLINYVFIYFGILALLFYFKGYPLNANYFKSDTYTLDNPMIPMKLIGILSIVGYLVIFAIGNTLNDKTVFTYGYPFLITFFITLTLRGEISYFRGYQGIIHSGILISAFIILLKYLNVIFDIRTINFDPNVTSIDNFIRIFYSHFIYIFSYLLDIILIVIVSQAFRIKKASLFISLFLFIMISSITYISYPILITKDFANYNSNLSFFITIMPVYKYFALIFIYMSKKRHIFGGRKGLISFVYPAAIIAIYLIYSFYPEVGKYLEYDTAVIILDIIYILQLIYFYYRGRYLTKFNDGYAY</sequence>
<evidence type="ECO:0000313" key="3">
    <source>
        <dbReference type="Proteomes" id="UP000290909"/>
    </source>
</evidence>
<feature type="transmembrane region" description="Helical" evidence="1">
    <location>
        <begin position="312"/>
        <end position="332"/>
    </location>
</feature>
<feature type="transmembrane region" description="Helical" evidence="1">
    <location>
        <begin position="176"/>
        <end position="193"/>
    </location>
</feature>
<accession>A0A449BK28</accession>
<keyword evidence="1" id="KW-0812">Transmembrane</keyword>
<keyword evidence="1" id="KW-0472">Membrane</keyword>
<dbReference type="Proteomes" id="UP000290909">
    <property type="component" value="Chromosome"/>
</dbReference>
<organism evidence="2 3">
    <name type="scientific">Acholeplasma hippikon</name>
    <dbReference type="NCBI Taxonomy" id="264636"/>
    <lineage>
        <taxon>Bacteria</taxon>
        <taxon>Bacillati</taxon>
        <taxon>Mycoplasmatota</taxon>
        <taxon>Mollicutes</taxon>
        <taxon>Acholeplasmatales</taxon>
        <taxon>Acholeplasmataceae</taxon>
        <taxon>Acholeplasma</taxon>
    </lineage>
</organism>
<evidence type="ECO:0000256" key="1">
    <source>
        <dbReference type="SAM" id="Phobius"/>
    </source>
</evidence>
<feature type="transmembrane region" description="Helical" evidence="1">
    <location>
        <begin position="147"/>
        <end position="170"/>
    </location>
</feature>
<keyword evidence="1" id="KW-1133">Transmembrane helix</keyword>
<feature type="transmembrane region" description="Helical" evidence="1">
    <location>
        <begin position="12"/>
        <end position="34"/>
    </location>
</feature>
<dbReference type="RefSeq" id="WP_035368350.1">
    <property type="nucleotide sequence ID" value="NZ_LR215050.1"/>
</dbReference>
<dbReference type="EMBL" id="LR215050">
    <property type="protein sequence ID" value="VEU82743.1"/>
    <property type="molecule type" value="Genomic_DNA"/>
</dbReference>
<reference evidence="2 3" key="1">
    <citation type="submission" date="2019-01" db="EMBL/GenBank/DDBJ databases">
        <authorList>
            <consortium name="Pathogen Informatics"/>
        </authorList>
    </citation>
    <scope>NUCLEOTIDE SEQUENCE [LARGE SCALE GENOMIC DNA]</scope>
    <source>
        <strain evidence="2 3">NCTC10172</strain>
    </source>
</reference>
<feature type="transmembrane region" description="Helical" evidence="1">
    <location>
        <begin position="344"/>
        <end position="364"/>
    </location>
</feature>
<protein>
    <submittedName>
        <fullName evidence="2">Uncharacterized protein</fullName>
    </submittedName>
</protein>
<feature type="transmembrane region" description="Helical" evidence="1">
    <location>
        <begin position="279"/>
        <end position="300"/>
    </location>
</feature>
<feature type="transmembrane region" description="Helical" evidence="1">
    <location>
        <begin position="49"/>
        <end position="67"/>
    </location>
</feature>
<dbReference type="KEGG" id="ahk:NCTC10172_00765"/>
<name>A0A449BK28_9MOLU</name>
<evidence type="ECO:0000313" key="2">
    <source>
        <dbReference type="EMBL" id="VEU82743.1"/>
    </source>
</evidence>
<feature type="transmembrane region" description="Helical" evidence="1">
    <location>
        <begin position="79"/>
        <end position="97"/>
    </location>
</feature>
<feature type="transmembrane region" description="Helical" evidence="1">
    <location>
        <begin position="376"/>
        <end position="393"/>
    </location>
</feature>
<keyword evidence="3" id="KW-1185">Reference proteome</keyword>
<feature type="transmembrane region" description="Helical" evidence="1">
    <location>
        <begin position="247"/>
        <end position="267"/>
    </location>
</feature>